<proteinExistence type="predicted"/>
<accession>A0ABS5QX30</accession>
<dbReference type="RefSeq" id="WP_213821856.1">
    <property type="nucleotide sequence ID" value="NZ_JAAMFL010000007.1"/>
</dbReference>
<evidence type="ECO:0000313" key="1">
    <source>
        <dbReference type="EMBL" id="MBS9337695.1"/>
    </source>
</evidence>
<comment type="caution">
    <text evidence="1">The sequence shown here is derived from an EMBL/GenBank/DDBJ whole genome shotgun (WGS) entry which is preliminary data.</text>
</comment>
<evidence type="ECO:0008006" key="3">
    <source>
        <dbReference type="Google" id="ProtNLM"/>
    </source>
</evidence>
<gene>
    <name evidence="1" type="ORF">G6R30_04375</name>
</gene>
<reference evidence="1 2" key="1">
    <citation type="submission" date="2020-02" db="EMBL/GenBank/DDBJ databases">
        <title>Fructobacillus sp. isolated from paper mulberry of Taiwan.</title>
        <authorList>
            <person name="Lin S.-T."/>
        </authorList>
    </citation>
    <scope>NUCLEOTIDE SEQUENCE [LARGE SCALE GENOMIC DNA]</scope>
    <source>
        <strain evidence="1 2">S1-1</strain>
    </source>
</reference>
<name>A0ABS5QX30_9LACO</name>
<organism evidence="1 2">
    <name type="scientific">Fructobacillus parabroussonetiae</name>
    <dbReference type="NCBI Taxonomy" id="2713174"/>
    <lineage>
        <taxon>Bacteria</taxon>
        <taxon>Bacillati</taxon>
        <taxon>Bacillota</taxon>
        <taxon>Bacilli</taxon>
        <taxon>Lactobacillales</taxon>
        <taxon>Lactobacillaceae</taxon>
        <taxon>Fructobacillus</taxon>
    </lineage>
</organism>
<protein>
    <recommendedName>
        <fullName evidence="3">TPR repeat-containing protein</fullName>
    </recommendedName>
</protein>
<dbReference type="EMBL" id="JAAMFL010000007">
    <property type="protein sequence ID" value="MBS9337695.1"/>
    <property type="molecule type" value="Genomic_DNA"/>
</dbReference>
<keyword evidence="2" id="KW-1185">Reference proteome</keyword>
<dbReference type="Proteomes" id="UP001519503">
    <property type="component" value="Unassembled WGS sequence"/>
</dbReference>
<evidence type="ECO:0000313" key="2">
    <source>
        <dbReference type="Proteomes" id="UP001519503"/>
    </source>
</evidence>
<sequence length="304" mass="34623">MTEIEQLREKGLQALEDGDFQLAADALCKVYQSDRTFENNKLFAGALSKNGQADSALTIAKEYVGEYMGQKKDYEFYFDLCLDASYFIMARRMAVESIEDADKERRIQTIEEAEDVARAERGDWIADTARRFRHIAAYDALTQQQVYQDALSLPVDEFSEGACQALLDPDCLALIRVSLMTDIQCLSLHRVVDYLYLDGKRYQTVLCDHPKPVRDPVYSAARDYLNQMVGQEDPVAYQMLLDQLHLEMNVLFPQIDRVTDPVAWVQADLAMLNGQRFEGELPESDEQAAIHQRVHQFLAEQGAA</sequence>